<protein>
    <submittedName>
        <fullName evidence="3">Uncharacterized protein</fullName>
    </submittedName>
</protein>
<name>A0ABQ7H7R2_DUNSA</name>
<proteinExistence type="predicted"/>
<dbReference type="Proteomes" id="UP000815325">
    <property type="component" value="Unassembled WGS sequence"/>
</dbReference>
<keyword evidence="2" id="KW-0812">Transmembrane</keyword>
<reference evidence="3" key="1">
    <citation type="submission" date="2017-08" db="EMBL/GenBank/DDBJ databases">
        <authorList>
            <person name="Polle J.E."/>
            <person name="Barry K."/>
            <person name="Cushman J."/>
            <person name="Schmutz J."/>
            <person name="Tran D."/>
            <person name="Hathwaick L.T."/>
            <person name="Yim W.C."/>
            <person name="Jenkins J."/>
            <person name="Mckie-Krisberg Z.M."/>
            <person name="Prochnik S."/>
            <person name="Lindquist E."/>
            <person name="Dockter R.B."/>
            <person name="Adam C."/>
            <person name="Molina H."/>
            <person name="Bunkerborg J."/>
            <person name="Jin E."/>
            <person name="Buchheim M."/>
            <person name="Magnuson J."/>
        </authorList>
    </citation>
    <scope>NUCLEOTIDE SEQUENCE</scope>
    <source>
        <strain evidence="3">CCAP 19/18</strain>
    </source>
</reference>
<evidence type="ECO:0000313" key="3">
    <source>
        <dbReference type="EMBL" id="KAF5842894.1"/>
    </source>
</evidence>
<feature type="transmembrane region" description="Helical" evidence="2">
    <location>
        <begin position="20"/>
        <end position="43"/>
    </location>
</feature>
<keyword evidence="2" id="KW-1133">Transmembrane helix</keyword>
<accession>A0ABQ7H7R2</accession>
<sequence>MSRIMLDSVKAALAKWKSTLLWTGLPFAIVPLIAGILGVFVLLDVEQTGFLAQTQFGQLYTAMAHWNPFSSAFVFNIGLISTVMIATELQRTAAAAKGSKEKSKPKLEAKQPAEGEKKEDGDTKEGKRLAKKDS</sequence>
<keyword evidence="4" id="KW-1185">Reference proteome</keyword>
<feature type="transmembrane region" description="Helical" evidence="2">
    <location>
        <begin position="63"/>
        <end position="87"/>
    </location>
</feature>
<keyword evidence="2" id="KW-0472">Membrane</keyword>
<evidence type="ECO:0000256" key="1">
    <source>
        <dbReference type="SAM" id="MobiDB-lite"/>
    </source>
</evidence>
<evidence type="ECO:0000313" key="4">
    <source>
        <dbReference type="Proteomes" id="UP000815325"/>
    </source>
</evidence>
<dbReference type="EMBL" id="MU069453">
    <property type="protein sequence ID" value="KAF5842894.1"/>
    <property type="molecule type" value="Genomic_DNA"/>
</dbReference>
<feature type="compositionally biased region" description="Basic and acidic residues" evidence="1">
    <location>
        <begin position="98"/>
        <end position="134"/>
    </location>
</feature>
<comment type="caution">
    <text evidence="3">The sequence shown here is derived from an EMBL/GenBank/DDBJ whole genome shotgun (WGS) entry which is preliminary data.</text>
</comment>
<organism evidence="3 4">
    <name type="scientific">Dunaliella salina</name>
    <name type="common">Green alga</name>
    <name type="synonym">Protococcus salinus</name>
    <dbReference type="NCBI Taxonomy" id="3046"/>
    <lineage>
        <taxon>Eukaryota</taxon>
        <taxon>Viridiplantae</taxon>
        <taxon>Chlorophyta</taxon>
        <taxon>core chlorophytes</taxon>
        <taxon>Chlorophyceae</taxon>
        <taxon>CS clade</taxon>
        <taxon>Chlamydomonadales</taxon>
        <taxon>Dunaliellaceae</taxon>
        <taxon>Dunaliella</taxon>
    </lineage>
</organism>
<feature type="region of interest" description="Disordered" evidence="1">
    <location>
        <begin position="95"/>
        <end position="134"/>
    </location>
</feature>
<evidence type="ECO:0000256" key="2">
    <source>
        <dbReference type="SAM" id="Phobius"/>
    </source>
</evidence>
<gene>
    <name evidence="3" type="ORF">DUNSADRAFT_4353</name>
</gene>